<name>A0A9X3NQQ5_9ACTN</name>
<evidence type="ECO:0000256" key="1">
    <source>
        <dbReference type="SAM" id="MobiDB-lite"/>
    </source>
</evidence>
<accession>A0A9X3NQQ5</accession>
<protein>
    <submittedName>
        <fullName evidence="2">Uncharacterized protein</fullName>
    </submittedName>
</protein>
<sequence length="170" mass="17644">MTSADRPAAPPPTAPGPTPAPASPASPARPIRTLAAVAATALVCLPAGVVIGMGDLPVVDLNLFTEEVQRLSSADAGVRYDPDTPGSGADPMPVEAVLLRHPVIGGDDYTLRLGHDADSYFHEVRPPVGTGNDGAPVRIDRVDWGADRITVTFTSGYRLGVDTEQVTGLR</sequence>
<proteinExistence type="predicted"/>
<keyword evidence="3" id="KW-1185">Reference proteome</keyword>
<comment type="caution">
    <text evidence="2">The sequence shown here is derived from an EMBL/GenBank/DDBJ whole genome shotgun (WGS) entry which is preliminary data.</text>
</comment>
<dbReference type="EMBL" id="JAJAQC010000039">
    <property type="protein sequence ID" value="MDA0566628.1"/>
    <property type="molecule type" value="Genomic_DNA"/>
</dbReference>
<gene>
    <name evidence="2" type="ORF">LG943_20270</name>
</gene>
<evidence type="ECO:0000313" key="2">
    <source>
        <dbReference type="EMBL" id="MDA0566628.1"/>
    </source>
</evidence>
<evidence type="ECO:0000313" key="3">
    <source>
        <dbReference type="Proteomes" id="UP001140076"/>
    </source>
</evidence>
<feature type="region of interest" description="Disordered" evidence="1">
    <location>
        <begin position="1"/>
        <end position="27"/>
    </location>
</feature>
<dbReference type="Proteomes" id="UP001140076">
    <property type="component" value="Unassembled WGS sequence"/>
</dbReference>
<dbReference type="RefSeq" id="WP_270073886.1">
    <property type="nucleotide sequence ID" value="NZ_JAJAQC010000039.1"/>
</dbReference>
<feature type="compositionally biased region" description="Pro residues" evidence="1">
    <location>
        <begin position="8"/>
        <end position="24"/>
    </location>
</feature>
<organism evidence="2 3">
    <name type="scientific">Streptomonospora mangrovi</name>
    <dbReference type="NCBI Taxonomy" id="2883123"/>
    <lineage>
        <taxon>Bacteria</taxon>
        <taxon>Bacillati</taxon>
        <taxon>Actinomycetota</taxon>
        <taxon>Actinomycetes</taxon>
        <taxon>Streptosporangiales</taxon>
        <taxon>Nocardiopsidaceae</taxon>
        <taxon>Streptomonospora</taxon>
    </lineage>
</organism>
<reference evidence="2" key="1">
    <citation type="submission" date="2021-10" db="EMBL/GenBank/DDBJ databases">
        <title>Streptomonospora sp. nov., isolated from mangrove soil.</title>
        <authorList>
            <person name="Chen X."/>
            <person name="Ge X."/>
            <person name="Liu W."/>
        </authorList>
    </citation>
    <scope>NUCLEOTIDE SEQUENCE</scope>
    <source>
        <strain evidence="2">S1-112</strain>
    </source>
</reference>
<dbReference type="AlphaFoldDB" id="A0A9X3NQQ5"/>